<evidence type="ECO:0000313" key="2">
    <source>
        <dbReference type="EMBL" id="TCB86240.1"/>
    </source>
</evidence>
<dbReference type="RefSeq" id="WP_131635994.1">
    <property type="nucleotide sequence ID" value="NZ_SJOO01000024.1"/>
</dbReference>
<proteinExistence type="predicted"/>
<gene>
    <name evidence="2" type="ORF">E0L20_23545</name>
</gene>
<organism evidence="2 3">
    <name type="scientific">Enterobacter wuhouensis</name>
    <dbReference type="NCBI Taxonomy" id="2529381"/>
    <lineage>
        <taxon>Bacteria</taxon>
        <taxon>Pseudomonadati</taxon>
        <taxon>Pseudomonadota</taxon>
        <taxon>Gammaproteobacteria</taxon>
        <taxon>Enterobacterales</taxon>
        <taxon>Enterobacteriaceae</taxon>
        <taxon>Enterobacter</taxon>
    </lineage>
</organism>
<evidence type="ECO:0000256" key="1">
    <source>
        <dbReference type="SAM" id="MobiDB-lite"/>
    </source>
</evidence>
<evidence type="ECO:0000313" key="3">
    <source>
        <dbReference type="Proteomes" id="UP000291424"/>
    </source>
</evidence>
<dbReference type="Proteomes" id="UP000291424">
    <property type="component" value="Unassembled WGS sequence"/>
</dbReference>
<sequence length="159" mass="18110">MSAKERFFKKVQQNNDRTPPGKNSVEAEIRLFRLRMDALAQQISQWFAESSIEVILSTKHIHDLSTIGYSLSSGICRYDITAIRLQNGDRSVSITPEQFCCETETGRVVMQATAPGFSQVFYLSMAPETGWFIRRERQSVKENAIMTEDLFFQAVDCLA</sequence>
<dbReference type="EMBL" id="SJOO01000024">
    <property type="protein sequence ID" value="TCB86240.1"/>
    <property type="molecule type" value="Genomic_DNA"/>
</dbReference>
<dbReference type="AlphaFoldDB" id="A0A4R0FS35"/>
<reference evidence="2 3" key="1">
    <citation type="submission" date="2019-02" db="EMBL/GenBank/DDBJ databases">
        <title>The draft genome of Enterobacter spp. strains.</title>
        <authorList>
            <person name="Wang C."/>
            <person name="Feng Y."/>
            <person name="Zong Z."/>
        </authorList>
    </citation>
    <scope>NUCLEOTIDE SEQUENCE [LARGE SCALE GENOMIC DNA]</scope>
    <source>
        <strain evidence="2 3">WCHEW120002</strain>
    </source>
</reference>
<comment type="caution">
    <text evidence="2">The sequence shown here is derived from an EMBL/GenBank/DDBJ whole genome shotgun (WGS) entry which is preliminary data.</text>
</comment>
<protein>
    <submittedName>
        <fullName evidence="2">Uncharacterized protein</fullName>
    </submittedName>
</protein>
<dbReference type="OrthoDB" id="6604118at2"/>
<name>A0A4R0FS35_9ENTR</name>
<accession>A0A4R0FS35</accession>
<feature type="region of interest" description="Disordered" evidence="1">
    <location>
        <begin position="1"/>
        <end position="23"/>
    </location>
</feature>